<protein>
    <submittedName>
        <fullName evidence="1">Uncharacterized protein</fullName>
    </submittedName>
</protein>
<keyword evidence="2" id="KW-1185">Reference proteome</keyword>
<proteinExistence type="predicted"/>
<reference evidence="1" key="1">
    <citation type="submission" date="2022-04" db="EMBL/GenBank/DDBJ databases">
        <title>Genome of the entomopathogenic fungus Entomophthora muscae.</title>
        <authorList>
            <person name="Elya C."/>
            <person name="Lovett B.R."/>
            <person name="Lee E."/>
            <person name="Macias A.M."/>
            <person name="Hajek A.E."/>
            <person name="De Bivort B.L."/>
            <person name="Kasson M.T."/>
            <person name="De Fine Licht H.H."/>
            <person name="Stajich J.E."/>
        </authorList>
    </citation>
    <scope>NUCLEOTIDE SEQUENCE</scope>
    <source>
        <strain evidence="1">Berkeley</strain>
    </source>
</reference>
<comment type="caution">
    <text evidence="1">The sequence shown here is derived from an EMBL/GenBank/DDBJ whole genome shotgun (WGS) entry which is preliminary data.</text>
</comment>
<evidence type="ECO:0000313" key="2">
    <source>
        <dbReference type="Proteomes" id="UP001165960"/>
    </source>
</evidence>
<sequence length="293" mass="32358">MLRLPSILPLTTRVLCRQSASIGRKRVLLSLPLSQPPRNLPFFPSCSYSSLASDAQASEKEDMQAERESEIEQEEEAHHAVVSTFDLFSIGIGPSSSHTVGPMRAGKIFVEDLVAHRILNKVHFFRIDLYGSLALTGVGHGTPNACLMGAEGESPETVNPTSIDTRVKAMNITKTIKLNGTHQIRFDPEKDLVFHLFETLPQHPNGMRFTAMDINGDMLATNEYFSVGGGFVVNEETQVSHGENLYYKNYKAVEAPSERRAQDLAVTNFPFTNAEKSSRGLPSRKHDHCTGSV</sequence>
<dbReference type="EMBL" id="QTSX02007118">
    <property type="protein sequence ID" value="KAJ9051235.1"/>
    <property type="molecule type" value="Genomic_DNA"/>
</dbReference>
<dbReference type="Proteomes" id="UP001165960">
    <property type="component" value="Unassembled WGS sequence"/>
</dbReference>
<gene>
    <name evidence="1" type="ORF">DSO57_1006487</name>
</gene>
<accession>A0ACC2RMN6</accession>
<name>A0ACC2RMN6_9FUNG</name>
<evidence type="ECO:0000313" key="1">
    <source>
        <dbReference type="EMBL" id="KAJ9051235.1"/>
    </source>
</evidence>
<organism evidence="1 2">
    <name type="scientific">Entomophthora muscae</name>
    <dbReference type="NCBI Taxonomy" id="34485"/>
    <lineage>
        <taxon>Eukaryota</taxon>
        <taxon>Fungi</taxon>
        <taxon>Fungi incertae sedis</taxon>
        <taxon>Zoopagomycota</taxon>
        <taxon>Entomophthoromycotina</taxon>
        <taxon>Entomophthoromycetes</taxon>
        <taxon>Entomophthorales</taxon>
        <taxon>Entomophthoraceae</taxon>
        <taxon>Entomophthora</taxon>
    </lineage>
</organism>